<sequence>MAEVAFIKSYISQLDTRPIKLPADYVIDPERVNRVPYLLPRLQPPHPEMPKKTRKAQAPGSSKSIAISLKSARNPVLQFKLPNNPLSTTSVEDLKDAVRERVVDGQGNKVALEKIKILYKRKPVTGKTIAEVLADEPELLAGGKEVEFGVMVMGGATVVADEEKGQTGESNAAPSAAVGLSGESVVETEAFWDDLEGYLEQRVKDVGEAKKLRDLFKGAWAGSR</sequence>
<protein>
    <submittedName>
        <fullName evidence="4">Cell-cycle control medial ring component</fullName>
    </submittedName>
</protein>
<keyword evidence="5" id="KW-1185">Reference proteome</keyword>
<organism evidence="4 5">
    <name type="scientific">Aspergillus avenaceus</name>
    <dbReference type="NCBI Taxonomy" id="36643"/>
    <lineage>
        <taxon>Eukaryota</taxon>
        <taxon>Fungi</taxon>
        <taxon>Dikarya</taxon>
        <taxon>Ascomycota</taxon>
        <taxon>Pezizomycotina</taxon>
        <taxon>Eurotiomycetes</taxon>
        <taxon>Eurotiomycetidae</taxon>
        <taxon>Eurotiales</taxon>
        <taxon>Aspergillaceae</taxon>
        <taxon>Aspergillus</taxon>
        <taxon>Aspergillus subgen. Circumdati</taxon>
    </lineage>
</organism>
<dbReference type="InterPro" id="IPR049256">
    <property type="entry name" value="Get5_C"/>
</dbReference>
<dbReference type="OrthoDB" id="5366541at2759"/>
<feature type="region of interest" description="Disordered" evidence="1">
    <location>
        <begin position="41"/>
        <end position="60"/>
    </location>
</feature>
<evidence type="ECO:0000259" key="2">
    <source>
        <dbReference type="Pfam" id="PF12754"/>
    </source>
</evidence>
<dbReference type="Proteomes" id="UP000325780">
    <property type="component" value="Unassembled WGS sequence"/>
</dbReference>
<reference evidence="4 5" key="1">
    <citation type="submission" date="2019-04" db="EMBL/GenBank/DDBJ databases">
        <title>Friends and foes A comparative genomics study of 23 Aspergillus species from section Flavi.</title>
        <authorList>
            <consortium name="DOE Joint Genome Institute"/>
            <person name="Kjaerbolling I."/>
            <person name="Vesth T."/>
            <person name="Frisvad J.C."/>
            <person name="Nybo J.L."/>
            <person name="Theobald S."/>
            <person name="Kildgaard S."/>
            <person name="Isbrandt T."/>
            <person name="Kuo A."/>
            <person name="Sato A."/>
            <person name="Lyhne E.K."/>
            <person name="Kogle M.E."/>
            <person name="Wiebenga A."/>
            <person name="Kun R.S."/>
            <person name="Lubbers R.J."/>
            <person name="Makela M.R."/>
            <person name="Barry K."/>
            <person name="Chovatia M."/>
            <person name="Clum A."/>
            <person name="Daum C."/>
            <person name="Haridas S."/>
            <person name="He G."/>
            <person name="LaButti K."/>
            <person name="Lipzen A."/>
            <person name="Mondo S."/>
            <person name="Riley R."/>
            <person name="Salamov A."/>
            <person name="Simmons B.A."/>
            <person name="Magnuson J.K."/>
            <person name="Henrissat B."/>
            <person name="Mortensen U.H."/>
            <person name="Larsen T.O."/>
            <person name="Devries R.P."/>
            <person name="Grigoriev I.V."/>
            <person name="Machida M."/>
            <person name="Baker S.E."/>
            <person name="Andersen M.R."/>
        </authorList>
    </citation>
    <scope>NUCLEOTIDE SEQUENCE [LARGE SCALE GENOMIC DNA]</scope>
    <source>
        <strain evidence="4 5">IBT 18842</strain>
    </source>
</reference>
<evidence type="ECO:0000313" key="4">
    <source>
        <dbReference type="EMBL" id="KAE8155217.1"/>
    </source>
</evidence>
<dbReference type="InterPro" id="IPR024737">
    <property type="entry name" value="Get5_N"/>
</dbReference>
<accession>A0A5N6U9C7</accession>
<name>A0A5N6U9C7_ASPAV</name>
<proteinExistence type="predicted"/>
<dbReference type="EMBL" id="ML742024">
    <property type="protein sequence ID" value="KAE8155217.1"/>
    <property type="molecule type" value="Genomic_DNA"/>
</dbReference>
<evidence type="ECO:0000256" key="1">
    <source>
        <dbReference type="SAM" id="MobiDB-lite"/>
    </source>
</evidence>
<dbReference type="Gene3D" id="1.10.286.70">
    <property type="entry name" value="Get5 dimerization domain"/>
    <property type="match status" value="1"/>
</dbReference>
<feature type="domain" description="Get5 C-terminal" evidence="3">
    <location>
        <begin position="173"/>
        <end position="223"/>
    </location>
</feature>
<dbReference type="Pfam" id="PF17183">
    <property type="entry name" value="Get5_C"/>
    <property type="match status" value="1"/>
</dbReference>
<feature type="domain" description="Get5 N-terminal" evidence="2">
    <location>
        <begin position="6"/>
        <end position="155"/>
    </location>
</feature>
<dbReference type="AlphaFoldDB" id="A0A5N6U9C7"/>
<evidence type="ECO:0000259" key="3">
    <source>
        <dbReference type="Pfam" id="PF17183"/>
    </source>
</evidence>
<evidence type="ECO:0000313" key="5">
    <source>
        <dbReference type="Proteomes" id="UP000325780"/>
    </source>
</evidence>
<dbReference type="Pfam" id="PF12754">
    <property type="entry name" value="Get5_N"/>
    <property type="match status" value="1"/>
</dbReference>
<gene>
    <name evidence="4" type="ORF">BDV25DRAFT_146702</name>
</gene>